<accession>A0A232LZX9</accession>
<evidence type="ECO:0000313" key="3">
    <source>
        <dbReference type="Proteomes" id="UP000243515"/>
    </source>
</evidence>
<reference evidence="2 3" key="1">
    <citation type="journal article" date="2015" name="Environ. Microbiol.">
        <title>Metagenome sequence of Elaphomyces granulatus from sporocarp tissue reveals Ascomycota ectomycorrhizal fingerprints of genome expansion and a Proteobacteria-rich microbiome.</title>
        <authorList>
            <person name="Quandt C.A."/>
            <person name="Kohler A."/>
            <person name="Hesse C.N."/>
            <person name="Sharpton T.J."/>
            <person name="Martin F."/>
            <person name="Spatafora J.W."/>
        </authorList>
    </citation>
    <scope>NUCLEOTIDE SEQUENCE [LARGE SCALE GENOMIC DNA]</scope>
    <source>
        <strain evidence="2 3">OSC145934</strain>
    </source>
</reference>
<gene>
    <name evidence="2" type="ORF">Egran_02566</name>
</gene>
<organism evidence="2 3">
    <name type="scientific">Elaphomyces granulatus</name>
    <dbReference type="NCBI Taxonomy" id="519963"/>
    <lineage>
        <taxon>Eukaryota</taxon>
        <taxon>Fungi</taxon>
        <taxon>Dikarya</taxon>
        <taxon>Ascomycota</taxon>
        <taxon>Pezizomycotina</taxon>
        <taxon>Eurotiomycetes</taxon>
        <taxon>Eurotiomycetidae</taxon>
        <taxon>Eurotiales</taxon>
        <taxon>Elaphomycetaceae</taxon>
        <taxon>Elaphomyces</taxon>
    </lineage>
</organism>
<dbReference type="AlphaFoldDB" id="A0A232LZX9"/>
<proteinExistence type="predicted"/>
<dbReference type="PANTHER" id="PTHR38790">
    <property type="entry name" value="2EXR DOMAIN-CONTAINING PROTEIN-RELATED"/>
    <property type="match status" value="1"/>
</dbReference>
<dbReference type="InterPro" id="IPR056632">
    <property type="entry name" value="DUF7730"/>
</dbReference>
<dbReference type="OrthoDB" id="4757095at2759"/>
<protein>
    <recommendedName>
        <fullName evidence="1">DUF7730 domain-containing protein</fullName>
    </recommendedName>
</protein>
<evidence type="ECO:0000313" key="2">
    <source>
        <dbReference type="EMBL" id="OXV09672.1"/>
    </source>
</evidence>
<dbReference type="Pfam" id="PF24864">
    <property type="entry name" value="DUF7730"/>
    <property type="match status" value="1"/>
</dbReference>
<sequence length="192" mass="22891">MSRLKQGVHSWEDVLTQRYQSTLAFLVLLIAEAYYHETIHIIYAANCFEFSNTWSLTYLHPTVPHEQWNDIRMLDLKWAFPGHWLPSKDPVKTIYVLDGRQQWVDTCKAIFRMKRLEHFTLHLTGNWFGEPVEKIPTFLEPLRGLRLKQTWKILLPAQPYYRNEIGRLNVILQKKGMDCLVREAENSNHRER</sequence>
<dbReference type="PANTHER" id="PTHR38790:SF9">
    <property type="entry name" value="F-BOX DOMAIN-CONTAINING PROTEIN"/>
    <property type="match status" value="1"/>
</dbReference>
<feature type="non-terminal residue" evidence="2">
    <location>
        <position position="192"/>
    </location>
</feature>
<keyword evidence="3" id="KW-1185">Reference proteome</keyword>
<feature type="domain" description="DUF7730" evidence="1">
    <location>
        <begin position="27"/>
        <end position="174"/>
    </location>
</feature>
<name>A0A232LZX9_9EURO</name>
<dbReference type="Proteomes" id="UP000243515">
    <property type="component" value="Unassembled WGS sequence"/>
</dbReference>
<dbReference type="EMBL" id="NPHW01003394">
    <property type="protein sequence ID" value="OXV09672.1"/>
    <property type="molecule type" value="Genomic_DNA"/>
</dbReference>
<evidence type="ECO:0000259" key="1">
    <source>
        <dbReference type="Pfam" id="PF24864"/>
    </source>
</evidence>
<comment type="caution">
    <text evidence="2">The sequence shown here is derived from an EMBL/GenBank/DDBJ whole genome shotgun (WGS) entry which is preliminary data.</text>
</comment>